<evidence type="ECO:0000313" key="1">
    <source>
        <dbReference type="EMBL" id="CAG8841187.1"/>
    </source>
</evidence>
<gene>
    <name evidence="1" type="ORF">GMARGA_LOCUS35290</name>
</gene>
<feature type="non-terminal residue" evidence="1">
    <location>
        <position position="1"/>
    </location>
</feature>
<accession>A0ABN7WUI3</accession>
<keyword evidence="2" id="KW-1185">Reference proteome</keyword>
<organism evidence="1 2">
    <name type="scientific">Gigaspora margarita</name>
    <dbReference type="NCBI Taxonomy" id="4874"/>
    <lineage>
        <taxon>Eukaryota</taxon>
        <taxon>Fungi</taxon>
        <taxon>Fungi incertae sedis</taxon>
        <taxon>Mucoromycota</taxon>
        <taxon>Glomeromycotina</taxon>
        <taxon>Glomeromycetes</taxon>
        <taxon>Diversisporales</taxon>
        <taxon>Gigasporaceae</taxon>
        <taxon>Gigaspora</taxon>
    </lineage>
</organism>
<dbReference type="Proteomes" id="UP000789901">
    <property type="component" value="Unassembled WGS sequence"/>
</dbReference>
<proteinExistence type="predicted"/>
<dbReference type="EMBL" id="CAJVQB010065069">
    <property type="protein sequence ID" value="CAG8841187.1"/>
    <property type="molecule type" value="Genomic_DNA"/>
</dbReference>
<comment type="caution">
    <text evidence="1">The sequence shown here is derived from an EMBL/GenBank/DDBJ whole genome shotgun (WGS) entry which is preliminary data.</text>
</comment>
<protein>
    <submittedName>
        <fullName evidence="1">37664_t:CDS:1</fullName>
    </submittedName>
</protein>
<name>A0ABN7WUI3_GIGMA</name>
<sequence>LDATVKREAKAYLEKLKYKLNDDNISNQKIMKIENEKKNYLSVKDFKDFKVINMRSKKENDSFDHFIIGKKLIPFHILDKDKEYEAIYKKETIFYVINGEIKEIK</sequence>
<evidence type="ECO:0000313" key="2">
    <source>
        <dbReference type="Proteomes" id="UP000789901"/>
    </source>
</evidence>
<reference evidence="1 2" key="1">
    <citation type="submission" date="2021-06" db="EMBL/GenBank/DDBJ databases">
        <authorList>
            <person name="Kallberg Y."/>
            <person name="Tangrot J."/>
            <person name="Rosling A."/>
        </authorList>
    </citation>
    <scope>NUCLEOTIDE SEQUENCE [LARGE SCALE GENOMIC DNA]</scope>
    <source>
        <strain evidence="1 2">120-4 pot B 10/14</strain>
    </source>
</reference>